<dbReference type="SUPFAM" id="SSF74788">
    <property type="entry name" value="Cullin repeat-like"/>
    <property type="match status" value="1"/>
</dbReference>
<dbReference type="InterPro" id="IPR045093">
    <property type="entry name" value="Cullin"/>
</dbReference>
<dbReference type="GO" id="GO:0031625">
    <property type="term" value="F:ubiquitin protein ligase binding"/>
    <property type="evidence" value="ECO:0007669"/>
    <property type="project" value="InterPro"/>
</dbReference>
<keyword evidence="2" id="KW-1017">Isopeptide bond</keyword>
<keyword evidence="3" id="KW-0832">Ubl conjugation</keyword>
<dbReference type="Pfam" id="PF00888">
    <property type="entry name" value="Cullin"/>
    <property type="match status" value="1"/>
</dbReference>
<dbReference type="Gene3D" id="1.20.1310.10">
    <property type="entry name" value="Cullin Repeats"/>
    <property type="match status" value="2"/>
</dbReference>
<evidence type="ECO:0000256" key="2">
    <source>
        <dbReference type="ARBA" id="ARBA00022499"/>
    </source>
</evidence>
<name>A0A5N6KYL9_9ROSI</name>
<dbReference type="InterPro" id="IPR019559">
    <property type="entry name" value="Cullin_neddylation_domain"/>
</dbReference>
<evidence type="ECO:0000313" key="9">
    <source>
        <dbReference type="Proteomes" id="UP000327013"/>
    </source>
</evidence>
<dbReference type="FunFam" id="1.10.10.10:FF:000014">
    <property type="entry name" value="Cullin 1"/>
    <property type="match status" value="1"/>
</dbReference>
<dbReference type="PROSITE" id="PS01256">
    <property type="entry name" value="CULLIN_1"/>
    <property type="match status" value="1"/>
</dbReference>
<organism evidence="8 9">
    <name type="scientific">Carpinus fangiana</name>
    <dbReference type="NCBI Taxonomy" id="176857"/>
    <lineage>
        <taxon>Eukaryota</taxon>
        <taxon>Viridiplantae</taxon>
        <taxon>Streptophyta</taxon>
        <taxon>Embryophyta</taxon>
        <taxon>Tracheophyta</taxon>
        <taxon>Spermatophyta</taxon>
        <taxon>Magnoliopsida</taxon>
        <taxon>eudicotyledons</taxon>
        <taxon>Gunneridae</taxon>
        <taxon>Pentapetalae</taxon>
        <taxon>rosids</taxon>
        <taxon>fabids</taxon>
        <taxon>Fagales</taxon>
        <taxon>Betulaceae</taxon>
        <taxon>Carpinus</taxon>
    </lineage>
</organism>
<evidence type="ECO:0000256" key="1">
    <source>
        <dbReference type="ARBA" id="ARBA00006019"/>
    </source>
</evidence>
<feature type="compositionally biased region" description="Low complexity" evidence="6">
    <location>
        <begin position="30"/>
        <end position="41"/>
    </location>
</feature>
<evidence type="ECO:0000256" key="3">
    <source>
        <dbReference type="ARBA" id="ARBA00022843"/>
    </source>
</evidence>
<dbReference type="OrthoDB" id="27073at2759"/>
<dbReference type="InterPro" id="IPR036388">
    <property type="entry name" value="WH-like_DNA-bd_sf"/>
</dbReference>
<dbReference type="GO" id="GO:0006511">
    <property type="term" value="P:ubiquitin-dependent protein catabolic process"/>
    <property type="evidence" value="ECO:0007669"/>
    <property type="project" value="InterPro"/>
</dbReference>
<protein>
    <recommendedName>
        <fullName evidence="7">Cullin family profile domain-containing protein</fullName>
    </recommendedName>
</protein>
<dbReference type="PANTHER" id="PTHR11932">
    <property type="entry name" value="CULLIN"/>
    <property type="match status" value="1"/>
</dbReference>
<dbReference type="AlphaFoldDB" id="A0A5N6KYL9"/>
<comment type="similarity">
    <text evidence="1 4 5">Belongs to the cullin family.</text>
</comment>
<evidence type="ECO:0000313" key="8">
    <source>
        <dbReference type="EMBL" id="KAB8360732.1"/>
    </source>
</evidence>
<evidence type="ECO:0000259" key="7">
    <source>
        <dbReference type="PROSITE" id="PS50069"/>
    </source>
</evidence>
<dbReference type="InterPro" id="IPR036317">
    <property type="entry name" value="Cullin_homology_sf"/>
</dbReference>
<feature type="region of interest" description="Disordered" evidence="6">
    <location>
        <begin position="1"/>
        <end position="71"/>
    </location>
</feature>
<dbReference type="Gene3D" id="1.10.10.10">
    <property type="entry name" value="Winged helix-like DNA-binding domain superfamily/Winged helix DNA-binding domain"/>
    <property type="match status" value="1"/>
</dbReference>
<dbReference type="InterPro" id="IPR059120">
    <property type="entry name" value="Cullin-like_AB"/>
</dbReference>
<reference evidence="8 9" key="1">
    <citation type="submission" date="2019-06" db="EMBL/GenBank/DDBJ databases">
        <title>A chromosomal-level reference genome of Carpinus fangiana (Coryloideae, Betulaceae).</title>
        <authorList>
            <person name="Yang X."/>
            <person name="Wang Z."/>
            <person name="Zhang L."/>
            <person name="Hao G."/>
            <person name="Liu J."/>
            <person name="Yang Y."/>
        </authorList>
    </citation>
    <scope>NUCLEOTIDE SEQUENCE [LARGE SCALE GENOMIC DNA]</scope>
    <source>
        <strain evidence="8">Cfa_2016G</strain>
        <tissue evidence="8">Leaf</tissue>
    </source>
</reference>
<dbReference type="Pfam" id="PF10557">
    <property type="entry name" value="Cullin_Nedd8"/>
    <property type="match status" value="1"/>
</dbReference>
<dbReference type="SUPFAM" id="SSF75632">
    <property type="entry name" value="Cullin homology domain"/>
    <property type="match status" value="1"/>
</dbReference>
<keyword evidence="9" id="KW-1185">Reference proteome</keyword>
<dbReference type="GO" id="GO:0031461">
    <property type="term" value="C:cullin-RING ubiquitin ligase complex"/>
    <property type="evidence" value="ECO:0007669"/>
    <property type="project" value="InterPro"/>
</dbReference>
<dbReference type="InterPro" id="IPR001373">
    <property type="entry name" value="Cullin_N"/>
</dbReference>
<evidence type="ECO:0000256" key="4">
    <source>
        <dbReference type="PROSITE-ProRule" id="PRU00330"/>
    </source>
</evidence>
<comment type="caution">
    <text evidence="8">The sequence shown here is derived from an EMBL/GenBank/DDBJ whole genome shotgun (WGS) entry which is preliminary data.</text>
</comment>
<dbReference type="SUPFAM" id="SSF46785">
    <property type="entry name" value="Winged helix' DNA-binding domain"/>
    <property type="match status" value="1"/>
</dbReference>
<dbReference type="InterPro" id="IPR016157">
    <property type="entry name" value="Cullin_CS"/>
</dbReference>
<feature type="domain" description="Cullin family profile" evidence="7">
    <location>
        <begin position="356"/>
        <end position="430"/>
    </location>
</feature>
<dbReference type="Proteomes" id="UP000327013">
    <property type="component" value="Unassembled WGS sequence"/>
</dbReference>
<dbReference type="Gene3D" id="3.30.230.130">
    <property type="entry name" value="Cullin, Chain C, Domain 2"/>
    <property type="match status" value="1"/>
</dbReference>
<dbReference type="InterPro" id="IPR016158">
    <property type="entry name" value="Cullin_homology"/>
</dbReference>
<dbReference type="Pfam" id="PF26557">
    <property type="entry name" value="Cullin_AB"/>
    <property type="match status" value="1"/>
</dbReference>
<evidence type="ECO:0000256" key="6">
    <source>
        <dbReference type="SAM" id="MobiDB-lite"/>
    </source>
</evidence>
<proteinExistence type="inferred from homology"/>
<accession>A0A5N6KYL9</accession>
<sequence length="557" mass="61623">MAPSRAAEVAQEHKHQHGQTKLEIAASANKQQQKLSFQSSSPGSFARDCTTLDVSSSSKRRKLDTPPLVDLADAPSRPAAIDSMYNFSTPGSSAANAIDLGASPTNGHRRRVSSVSRVEIPSGKTGAKKLVVKNFRTTPKSDPTQYCDLTIKQLDEALTAIFADRRPTLSNEELYRGCENVCKLGKPDQLAKKLLQRIKQHVSGDLKATPSAAAGGSNVQVLNAVITAWKKWRRQLILGGAADLLMAGRVGLPQWSATLFDATVKMCYDLSIYTHGFEERMLADSQSFIAEWADDNCAKLSLADYVDAANTLIATEETRCEEFNLSTSTRSSLLTVLEHQLVERREAELTNQDSMKHTGRKLQWKHALAHCQLRASFPKGKKEIVVSAFQAIIMLMFNTVAAGATLPYTQIKDQSGLPEADVKRTLQSLACAKLRPLTKHPRGKEVGDNDTFSVNEDFSHDRFRVKINQLQAKETREENRATHEQVAADRKYETQAAIVRIMKTRKTIGHAELIAETINATKQRGTLQPGEIKRQIDALIEKEYMERGDGNTYAYLA</sequence>
<dbReference type="SMART" id="SM00884">
    <property type="entry name" value="Cullin_Nedd8"/>
    <property type="match status" value="1"/>
</dbReference>
<dbReference type="EMBL" id="VIBQ01000017">
    <property type="protein sequence ID" value="KAB8360732.1"/>
    <property type="molecule type" value="Genomic_DNA"/>
</dbReference>
<dbReference type="PROSITE" id="PS50069">
    <property type="entry name" value="CULLIN_2"/>
    <property type="match status" value="1"/>
</dbReference>
<evidence type="ECO:0000256" key="5">
    <source>
        <dbReference type="RuleBase" id="RU003829"/>
    </source>
</evidence>
<dbReference type="InterPro" id="IPR036390">
    <property type="entry name" value="WH_DNA-bd_sf"/>
</dbReference>
<gene>
    <name evidence="8" type="ORF">FH972_024467</name>
</gene>
<dbReference type="InterPro" id="IPR016159">
    <property type="entry name" value="Cullin_repeat-like_dom_sf"/>
</dbReference>